<dbReference type="RefSeq" id="WP_199019971.1">
    <property type="nucleotide sequence ID" value="NZ_JAELUP010000072.1"/>
</dbReference>
<evidence type="ECO:0000313" key="2">
    <source>
        <dbReference type="Proteomes" id="UP000640274"/>
    </source>
</evidence>
<protein>
    <submittedName>
        <fullName evidence="1">Uncharacterized protein</fullName>
    </submittedName>
</protein>
<keyword evidence="2" id="KW-1185">Reference proteome</keyword>
<dbReference type="EMBL" id="JAELUP010000072">
    <property type="protein sequence ID" value="MBJ6362426.1"/>
    <property type="molecule type" value="Genomic_DNA"/>
</dbReference>
<name>A0A934MPT8_9BACL</name>
<dbReference type="Proteomes" id="UP000640274">
    <property type="component" value="Unassembled WGS sequence"/>
</dbReference>
<proteinExistence type="predicted"/>
<sequence length="294" mass="34661">MLSPLVEQEVNRLYQLLNEAQISFLQDYIKQNKKSKWLESLARKKGIVLEKNLSSDEAWDKLNDWELQEILDGGYGNRPYRCECGMALRFCYIVRHRKENRTFRLGETCLGNYTLLSADLIKDIINGFHKIDLERDEILNKFELGWTPPLDYASLPLPEDIQKQIDAGLPLSYRQTNRIENLFKPELSRKRKQRELDHLTQLHVRKAAFTARQASQPASFIPPAERITYELVLSRHGEHLNQIKENELRIKNQVMLAKWENVQQMILNLQCHESFDYSGFLAEMFELLYNLDLY</sequence>
<reference evidence="1" key="1">
    <citation type="submission" date="2020-12" db="EMBL/GenBank/DDBJ databases">
        <authorList>
            <person name="Huq M.A."/>
        </authorList>
    </citation>
    <scope>NUCLEOTIDE SEQUENCE</scope>
    <source>
        <strain evidence="1">MAHUQ-46</strain>
    </source>
</reference>
<dbReference type="AlphaFoldDB" id="A0A934MPT8"/>
<comment type="caution">
    <text evidence="1">The sequence shown here is derived from an EMBL/GenBank/DDBJ whole genome shotgun (WGS) entry which is preliminary data.</text>
</comment>
<organism evidence="1 2">
    <name type="scientific">Paenibacillus roseus</name>
    <dbReference type="NCBI Taxonomy" id="2798579"/>
    <lineage>
        <taxon>Bacteria</taxon>
        <taxon>Bacillati</taxon>
        <taxon>Bacillota</taxon>
        <taxon>Bacilli</taxon>
        <taxon>Bacillales</taxon>
        <taxon>Paenibacillaceae</taxon>
        <taxon>Paenibacillus</taxon>
    </lineage>
</organism>
<accession>A0A934MPT8</accession>
<gene>
    <name evidence="1" type="ORF">JFN88_14260</name>
</gene>
<evidence type="ECO:0000313" key="1">
    <source>
        <dbReference type="EMBL" id="MBJ6362426.1"/>
    </source>
</evidence>